<dbReference type="InterPro" id="IPR013897">
    <property type="entry name" value="Duc1"/>
</dbReference>
<dbReference type="Pfam" id="PF00169">
    <property type="entry name" value="PH"/>
    <property type="match status" value="1"/>
</dbReference>
<feature type="region of interest" description="Disordered" evidence="1">
    <location>
        <begin position="508"/>
        <end position="564"/>
    </location>
</feature>
<evidence type="ECO:0000256" key="2">
    <source>
        <dbReference type="SAM" id="Phobius"/>
    </source>
</evidence>
<dbReference type="Proteomes" id="UP000054408">
    <property type="component" value="Unassembled WGS sequence"/>
</dbReference>
<dbReference type="InterPro" id="IPR011993">
    <property type="entry name" value="PH-like_dom_sf"/>
</dbReference>
<feature type="region of interest" description="Disordered" evidence="1">
    <location>
        <begin position="369"/>
        <end position="438"/>
    </location>
</feature>
<keyword evidence="2" id="KW-0812">Transmembrane</keyword>
<name>A0A0L0DNA4_THETB</name>
<organism evidence="4 5">
    <name type="scientific">Thecamonas trahens ATCC 50062</name>
    <dbReference type="NCBI Taxonomy" id="461836"/>
    <lineage>
        <taxon>Eukaryota</taxon>
        <taxon>Apusozoa</taxon>
        <taxon>Apusomonadida</taxon>
        <taxon>Apusomonadidae</taxon>
        <taxon>Thecamonas</taxon>
    </lineage>
</organism>
<dbReference type="GeneID" id="25567961"/>
<dbReference type="eggNOG" id="ENOG502QTXZ">
    <property type="taxonomic scope" value="Eukaryota"/>
</dbReference>
<keyword evidence="2" id="KW-0472">Membrane</keyword>
<sequence length="1221" mass="132179">MSKTSPPALPAVLTTPAGAAAVLATVFLAARTLPLVWALSVALGAALPLVAALHFAALPLYAADYRPLTAAPGPLPGASPEEDAPLPPSGGSLPPSVGAPPTGSRTKVRKRVARATVQPPPRLPVSIRQLAQGAIPQYVTPNTREPVVIDNDFFSGRMIVKMISDPPDPHYAPYFALGKRSFEIQIQGKFKVVPQGTLYMGVESMIRGLHSSFGTRDDSELPHIVFPLTMSVDRYIVTPPGESPPDLCVMMLPGTDDENAARRKNARIDDTFTTTDTYTLSFHSANLDLVQWKAVKIPGLSDLELTSFVADQPLRIVAYTMGHGDFTHRPHLTADKTYLFAFEFAHTGGVVDWSPLRAFDAAAADPNAPDHEYEYAYDDEDGDEDSSDSPLTPDEPAGPSGPVTMAPPPLLTPTMSRGSGERPIQAESPEPPLSVPPVAPPSTVFFEPIRILDMSVPIWAECALGASGQRMVVFLISVLALKLQPEPTDSPHTSTSSRLDLALGGLEPLAAAPGSDDDNGNELSAVAAAPPLPPLSRTRSHSAGSDDDDLPELDDTNSIYTDDHTYSDAGVVSRQYLLPADRPAASSFDAGDLSDDDRPDVELSDSDDDDDAADDSSRTVRFSVLRTLGDFVKLDAACKASFPDHEPLPTRLIRPSSQPQTIEEQRQALSVFLSALVPREAGDSTENELACAFAQQQTLADTLFLSNTKRPELKLRLPAAKGTKGAAPQILHEAPVARSLWETFWREEWAVLTPARLAFYSARSRKPLQTIALGEVMAVTAVDEDDMPFGSLHFFQIETPGRLFYMCMRSQASRDAFVHAVAMACAALVARDAVPAPRLASPATGPAPAPTPDLSRSPSMTIFAEATGDDAPVDSAAAAASLPPRAVGDEVASEDATAPLGWEAAGSPAARDAASTGYVFKAPRKDSKRQRVVLNARKMAFRPLPADGPSALAIVESLLRTVATLRPDSRTEEITSFLDSTADLKLVELTDLDENQRLAFFLNLFHTLLQHALLVMGHPSSALSRKSFYNRASYEVAGYVLSLSEIQHSVLRAGMARPKKIYDFFIPKFGQKRLKLNRNKGYPFALSIRDARVNYAINLGTRSSLPWILVYTPAALDEQLDYVASCHVNAFVELNEAKSAIILPRVCQWYAKDFDHAARSKLAVKYGILRQVARYLDEDPYARLRRLLDAGSECSIKYAPFDWTYWDGLRLVDEQALAPDA</sequence>
<feature type="domain" description="PH" evidence="3">
    <location>
        <begin position="730"/>
        <end position="828"/>
    </location>
</feature>
<keyword evidence="5" id="KW-1185">Reference proteome</keyword>
<evidence type="ECO:0000256" key="1">
    <source>
        <dbReference type="SAM" id="MobiDB-lite"/>
    </source>
</evidence>
<feature type="compositionally biased region" description="Low complexity" evidence="1">
    <location>
        <begin position="89"/>
        <end position="101"/>
    </location>
</feature>
<dbReference type="PANTHER" id="PTHR46361">
    <property type="entry name" value="ELECTRON CARRIER/ PROTEIN DISULFIDE OXIDOREDUCTASE"/>
    <property type="match status" value="1"/>
</dbReference>
<dbReference type="Pfam" id="PF08588">
    <property type="entry name" value="Duc1"/>
    <property type="match status" value="1"/>
</dbReference>
<dbReference type="OMA" id="LTHEVLM"/>
<dbReference type="EMBL" id="GL349482">
    <property type="protein sequence ID" value="KNC53792.1"/>
    <property type="molecule type" value="Genomic_DNA"/>
</dbReference>
<feature type="compositionally biased region" description="Acidic residues" evidence="1">
    <location>
        <begin position="592"/>
        <end position="614"/>
    </location>
</feature>
<dbReference type="AlphaFoldDB" id="A0A0L0DNA4"/>
<evidence type="ECO:0000313" key="5">
    <source>
        <dbReference type="Proteomes" id="UP000054408"/>
    </source>
</evidence>
<reference evidence="4 5" key="1">
    <citation type="submission" date="2010-05" db="EMBL/GenBank/DDBJ databases">
        <title>The Genome Sequence of Thecamonas trahens ATCC 50062.</title>
        <authorList>
            <consortium name="The Broad Institute Genome Sequencing Platform"/>
            <person name="Russ C."/>
            <person name="Cuomo C."/>
            <person name="Shea T."/>
            <person name="Young S.K."/>
            <person name="Zeng Q."/>
            <person name="Koehrsen M."/>
            <person name="Haas B."/>
            <person name="Borodovsky M."/>
            <person name="Guigo R."/>
            <person name="Alvarado L."/>
            <person name="Berlin A."/>
            <person name="Bochicchio J."/>
            <person name="Borenstein D."/>
            <person name="Chapman S."/>
            <person name="Chen Z."/>
            <person name="Freedman E."/>
            <person name="Gellesch M."/>
            <person name="Goldberg J."/>
            <person name="Griggs A."/>
            <person name="Gujja S."/>
            <person name="Heilman E."/>
            <person name="Heiman D."/>
            <person name="Hepburn T."/>
            <person name="Howarth C."/>
            <person name="Jen D."/>
            <person name="Larson L."/>
            <person name="Mehta T."/>
            <person name="Park D."/>
            <person name="Pearson M."/>
            <person name="Roberts A."/>
            <person name="Saif S."/>
            <person name="Shenoy N."/>
            <person name="Sisk P."/>
            <person name="Stolte C."/>
            <person name="Sykes S."/>
            <person name="Thomson T."/>
            <person name="Walk T."/>
            <person name="White J."/>
            <person name="Yandava C."/>
            <person name="Burger G."/>
            <person name="Gray M.W."/>
            <person name="Holland P.W.H."/>
            <person name="King N."/>
            <person name="Lang F.B.F."/>
            <person name="Roger A.J."/>
            <person name="Ruiz-Trillo I."/>
            <person name="Lander E."/>
            <person name="Nusbaum C."/>
        </authorList>
    </citation>
    <scope>NUCLEOTIDE SEQUENCE [LARGE SCALE GENOMIC DNA]</scope>
    <source>
        <strain evidence="4 5">ATCC 50062</strain>
    </source>
</reference>
<evidence type="ECO:0000313" key="4">
    <source>
        <dbReference type="EMBL" id="KNC53792.1"/>
    </source>
</evidence>
<gene>
    <name evidence="4" type="ORF">AMSG_09512</name>
</gene>
<protein>
    <recommendedName>
        <fullName evidence="3">PH domain-containing protein</fullName>
    </recommendedName>
</protein>
<keyword evidence="2" id="KW-1133">Transmembrane helix</keyword>
<feature type="region of interest" description="Disordered" evidence="1">
    <location>
        <begin position="838"/>
        <end position="858"/>
    </location>
</feature>
<dbReference type="SMART" id="SM00233">
    <property type="entry name" value="PH"/>
    <property type="match status" value="1"/>
</dbReference>
<dbReference type="Pfam" id="PF04784">
    <property type="entry name" value="DUF547"/>
    <property type="match status" value="1"/>
</dbReference>
<feature type="compositionally biased region" description="Pro residues" evidence="1">
    <location>
        <begin position="429"/>
        <end position="438"/>
    </location>
</feature>
<feature type="compositionally biased region" description="Acidic residues" evidence="1">
    <location>
        <begin position="545"/>
        <end position="555"/>
    </location>
</feature>
<dbReference type="InterPro" id="IPR001849">
    <property type="entry name" value="PH_domain"/>
</dbReference>
<feature type="compositionally biased region" description="Acidic residues" evidence="1">
    <location>
        <begin position="375"/>
        <end position="387"/>
    </location>
</feature>
<dbReference type="PANTHER" id="PTHR46361:SF3">
    <property type="entry name" value="ELECTRON CARRIER_ PROTEIN DISULFIDE OXIDOREDUCTASE"/>
    <property type="match status" value="1"/>
</dbReference>
<proteinExistence type="predicted"/>
<dbReference type="STRING" id="461836.A0A0L0DNA4"/>
<evidence type="ECO:0000259" key="3">
    <source>
        <dbReference type="SMART" id="SM00233"/>
    </source>
</evidence>
<dbReference type="Gene3D" id="2.30.29.30">
    <property type="entry name" value="Pleckstrin-homology domain (PH domain)/Phosphotyrosine-binding domain (PTB)"/>
    <property type="match status" value="1"/>
</dbReference>
<dbReference type="OrthoDB" id="418495at2759"/>
<feature type="region of interest" description="Disordered" evidence="1">
    <location>
        <begin position="73"/>
        <end position="115"/>
    </location>
</feature>
<dbReference type="InterPro" id="IPR006869">
    <property type="entry name" value="DUF547"/>
</dbReference>
<feature type="transmembrane region" description="Helical" evidence="2">
    <location>
        <begin position="37"/>
        <end position="62"/>
    </location>
</feature>
<accession>A0A0L0DNA4</accession>
<feature type="transmembrane region" description="Helical" evidence="2">
    <location>
        <begin position="12"/>
        <end position="30"/>
    </location>
</feature>
<dbReference type="SUPFAM" id="SSF50729">
    <property type="entry name" value="PH domain-like"/>
    <property type="match status" value="1"/>
</dbReference>
<dbReference type="RefSeq" id="XP_013754353.1">
    <property type="nucleotide sequence ID" value="XM_013898899.1"/>
</dbReference>
<feature type="region of interest" description="Disordered" evidence="1">
    <location>
        <begin position="585"/>
        <end position="617"/>
    </location>
</feature>